<evidence type="ECO:0000313" key="3">
    <source>
        <dbReference type="Proteomes" id="UP000694036"/>
    </source>
</evidence>
<sequence length="257" mass="29635">MKCPKPLKVNRLFIWKARLGLIKSILFDIKGKGKLKLLQNKKLSDDEEYILSYKSIKFILTSRHGLGLLSIPYYEPRVYDIILQSRGNVFIDIGSFEGGYVLFTYKNFKEIVAVEPFPDNLKILEKNIRLNNINNVKIVNKAVSSKRGRVKLYLADNPYNSSIVFNSNRYVEVETITLDELLSPYNSIDLVKIDVEGAELDVIKSGISQLHKVKKIVIEVRNQYENEIDSILIKEGFKKCILEDRGHEKNILYYVGE</sequence>
<dbReference type="InterPro" id="IPR006342">
    <property type="entry name" value="FkbM_mtfrase"/>
</dbReference>
<dbReference type="GeneID" id="65556852"/>
<evidence type="ECO:0000313" key="2">
    <source>
        <dbReference type="EMBL" id="QXJ34879.1"/>
    </source>
</evidence>
<accession>A0A8F5C0H2</accession>
<dbReference type="RefSeq" id="WP_218260092.1">
    <property type="nucleotide sequence ID" value="NZ_CP077713.1"/>
</dbReference>
<dbReference type="PANTHER" id="PTHR34203">
    <property type="entry name" value="METHYLTRANSFERASE, FKBM FAMILY PROTEIN"/>
    <property type="match status" value="1"/>
</dbReference>
<proteinExistence type="predicted"/>
<protein>
    <recommendedName>
        <fullName evidence="1">Methyltransferase FkbM domain-containing protein</fullName>
    </recommendedName>
</protein>
<dbReference type="NCBIfam" id="TIGR01444">
    <property type="entry name" value="fkbM_fam"/>
    <property type="match status" value="1"/>
</dbReference>
<gene>
    <name evidence="2" type="ORF">J5U22_01426</name>
</gene>
<reference evidence="2 3" key="1">
    <citation type="journal article" date="2021" name="Environ. Microbiol.">
        <title>New insights into the diversity and evolution of the archaeal mobilome from three complete genomes of Saccharolobus shibatae.</title>
        <authorList>
            <person name="Medvedeva S."/>
            <person name="Brandt D."/>
            <person name="Cvirkaite-Krupovic V."/>
            <person name="Liu Y."/>
            <person name="Severinov K."/>
            <person name="Ishino S."/>
            <person name="Ishino Y."/>
            <person name="Prangishvili D."/>
            <person name="Kalinowski J."/>
            <person name="Krupovic M."/>
        </authorList>
    </citation>
    <scope>NUCLEOTIDE SEQUENCE [LARGE SCALE GENOMIC DNA]</scope>
    <source>
        <strain evidence="2 3">S38A</strain>
    </source>
</reference>
<dbReference type="AlphaFoldDB" id="A0A8F5C0H2"/>
<dbReference type="Pfam" id="PF05050">
    <property type="entry name" value="Methyltransf_21"/>
    <property type="match status" value="1"/>
</dbReference>
<feature type="domain" description="Methyltransferase FkbM" evidence="1">
    <location>
        <begin position="100"/>
        <end position="237"/>
    </location>
</feature>
<name>A0A8F5C0H2_9CREN</name>
<dbReference type="EMBL" id="CP077713">
    <property type="protein sequence ID" value="QXJ34879.1"/>
    <property type="molecule type" value="Genomic_DNA"/>
</dbReference>
<dbReference type="InterPro" id="IPR052514">
    <property type="entry name" value="SAM-dependent_MTase"/>
</dbReference>
<dbReference type="Proteomes" id="UP000694036">
    <property type="component" value="Chromosome"/>
</dbReference>
<keyword evidence="3" id="KW-1185">Reference proteome</keyword>
<dbReference type="PANTHER" id="PTHR34203:SF15">
    <property type="entry name" value="SLL1173 PROTEIN"/>
    <property type="match status" value="1"/>
</dbReference>
<organism evidence="2 3">
    <name type="scientific">Saccharolobus shibatae</name>
    <dbReference type="NCBI Taxonomy" id="2286"/>
    <lineage>
        <taxon>Archaea</taxon>
        <taxon>Thermoproteota</taxon>
        <taxon>Thermoprotei</taxon>
        <taxon>Sulfolobales</taxon>
        <taxon>Sulfolobaceae</taxon>
        <taxon>Saccharolobus</taxon>
    </lineage>
</organism>
<evidence type="ECO:0000259" key="1">
    <source>
        <dbReference type="Pfam" id="PF05050"/>
    </source>
</evidence>